<protein>
    <recommendedName>
        <fullName evidence="1">UPF0398 protein CWD84_10790</fullName>
    </recommendedName>
</protein>
<accession>A0AAI8HSJ2</accession>
<dbReference type="EMBL" id="CP025001">
    <property type="protein sequence ID" value="AUJ79354.1"/>
    <property type="molecule type" value="Genomic_DNA"/>
</dbReference>
<dbReference type="KEGG" id="bsia:CWD84_10790"/>
<proteinExistence type="inferred from homology"/>
<dbReference type="Pfam" id="PF06908">
    <property type="entry name" value="YpsA"/>
    <property type="match status" value="1"/>
</dbReference>
<sequence length="211" mass="24549">MERLSMVGKDISKSKWGPMGAPFFKAGDQLKVLAVTGYKPFELGIFKHDDRALVYIKKAIEARLRSFLDEGLEWILISGQLGTELWAAETAYDLREEYPELKVAVITPFYGQEEKWKEPNKEMYESVLAQADYEESLTHRPYESPLQFRQKNAFFIEKSDALLLLYDPEMEGSPKYMLQQAEKRREKDGYPIYSITMDDLRAAVEEEDFFT</sequence>
<name>A0AAI8HSJ2_9BACI</name>
<dbReference type="Proteomes" id="UP000234366">
    <property type="component" value="Chromosome"/>
</dbReference>
<organism evidence="2 3">
    <name type="scientific">Bacillus siamensis</name>
    <dbReference type="NCBI Taxonomy" id="659243"/>
    <lineage>
        <taxon>Bacteria</taxon>
        <taxon>Bacillati</taxon>
        <taxon>Bacillota</taxon>
        <taxon>Bacilli</taxon>
        <taxon>Bacillales</taxon>
        <taxon>Bacillaceae</taxon>
        <taxon>Bacillus</taxon>
        <taxon>Bacillus amyloliquefaciens group</taxon>
    </lineage>
</organism>
<dbReference type="SUPFAM" id="SSF102405">
    <property type="entry name" value="MCP/YpsA-like"/>
    <property type="match status" value="1"/>
</dbReference>
<gene>
    <name evidence="2" type="ORF">CWD84_10790</name>
</gene>
<dbReference type="PANTHER" id="PTHR38440">
    <property type="entry name" value="UPF0398 PROTEIN YPSA"/>
    <property type="match status" value="1"/>
</dbReference>
<reference evidence="2 3" key="1">
    <citation type="submission" date="2017-11" db="EMBL/GenBank/DDBJ databases">
        <title>Genome sequence and genome mining of multiple bioactive secondary metabolites from a deep sea-derived Bacillus siamensis SCSIO 05746.</title>
        <authorList>
            <person name="Pan H.-Q."/>
            <person name="Ju J.-H."/>
        </authorList>
    </citation>
    <scope>NUCLEOTIDE SEQUENCE [LARGE SCALE GENOMIC DNA]</scope>
    <source>
        <strain evidence="2 3">SCSIO 05746</strain>
    </source>
</reference>
<evidence type="ECO:0000313" key="3">
    <source>
        <dbReference type="Proteomes" id="UP000234366"/>
    </source>
</evidence>
<dbReference type="NCBIfam" id="NF010181">
    <property type="entry name" value="PRK13660.1"/>
    <property type="match status" value="1"/>
</dbReference>
<dbReference type="Gene3D" id="3.40.50.450">
    <property type="match status" value="1"/>
</dbReference>
<dbReference type="InterPro" id="IPR010697">
    <property type="entry name" value="YspA"/>
</dbReference>
<comment type="similarity">
    <text evidence="1">Belongs to the UPF0398 family.</text>
</comment>
<dbReference type="PIRSF" id="PIRSF021290">
    <property type="entry name" value="DUF1273"/>
    <property type="match status" value="1"/>
</dbReference>
<dbReference type="PANTHER" id="PTHR38440:SF1">
    <property type="entry name" value="UPF0398 PROTEIN SPR0331"/>
    <property type="match status" value="1"/>
</dbReference>
<dbReference type="HAMAP" id="MF_01575">
    <property type="entry name" value="UPF0398"/>
    <property type="match status" value="1"/>
</dbReference>
<keyword evidence="3" id="KW-1185">Reference proteome</keyword>
<dbReference type="AlphaFoldDB" id="A0AAI8HSJ2"/>
<evidence type="ECO:0000256" key="1">
    <source>
        <dbReference type="HAMAP-Rule" id="MF_01575"/>
    </source>
</evidence>
<evidence type="ECO:0000313" key="2">
    <source>
        <dbReference type="EMBL" id="AUJ79354.1"/>
    </source>
</evidence>